<evidence type="ECO:0000256" key="1">
    <source>
        <dbReference type="SAM" id="MobiDB-lite"/>
    </source>
</evidence>
<dbReference type="CDD" id="cd02696">
    <property type="entry name" value="MurNAc-LAA"/>
    <property type="match status" value="1"/>
</dbReference>
<dbReference type="SUPFAM" id="SSF47090">
    <property type="entry name" value="PGBD-like"/>
    <property type="match status" value="2"/>
</dbReference>
<dbReference type="SUPFAM" id="SSF53187">
    <property type="entry name" value="Zn-dependent exopeptidases"/>
    <property type="match status" value="1"/>
</dbReference>
<gene>
    <name evidence="4" type="ORF">C0674_05055</name>
</gene>
<dbReference type="Proteomes" id="UP000285882">
    <property type="component" value="Chromosome"/>
</dbReference>
<dbReference type="Pfam" id="PF01520">
    <property type="entry name" value="Amidase_3"/>
    <property type="match status" value="1"/>
</dbReference>
<evidence type="ECO:0000259" key="3">
    <source>
        <dbReference type="SMART" id="SM00646"/>
    </source>
</evidence>
<dbReference type="InterPro" id="IPR036366">
    <property type="entry name" value="PGBDSf"/>
</dbReference>
<proteinExistence type="predicted"/>
<dbReference type="EMBL" id="CP025688">
    <property type="protein sequence ID" value="QAA22032.1"/>
    <property type="molecule type" value="Genomic_DNA"/>
</dbReference>
<accession>A0ABX5Q5W3</accession>
<dbReference type="Gene3D" id="1.10.101.10">
    <property type="entry name" value="PGBD-like superfamily/PGBD"/>
    <property type="match status" value="2"/>
</dbReference>
<feature type="transmembrane region" description="Helical" evidence="2">
    <location>
        <begin position="13"/>
        <end position="36"/>
    </location>
</feature>
<dbReference type="PANTHER" id="PTHR30404:SF8">
    <property type="entry name" value="AUTOLYSIN PH-RELATED"/>
    <property type="match status" value="1"/>
</dbReference>
<evidence type="ECO:0000256" key="2">
    <source>
        <dbReference type="SAM" id="Phobius"/>
    </source>
</evidence>
<organism evidence="4 5">
    <name type="scientific">Sporolactobacillus terrae</name>
    <dbReference type="NCBI Taxonomy" id="269673"/>
    <lineage>
        <taxon>Bacteria</taxon>
        <taxon>Bacillati</taxon>
        <taxon>Bacillota</taxon>
        <taxon>Bacilli</taxon>
        <taxon>Bacillales</taxon>
        <taxon>Sporolactobacillaceae</taxon>
        <taxon>Sporolactobacillus</taxon>
    </lineage>
</organism>
<sequence>MEQPFSRGFLAEAAAFSLCASPGMCVFFYIIGVLTFGIPRMCIHIREGGCLIMAKYSIHAGHNSFVPGAQGFIKEEVVNRQIKNAVINDLRAAGHTVYDDTDDQAKTQNENLAAIVRKINSHTNLSLVVSIHLNAGGGTGIEVYQPDIRTNGVAQRVLNAVCAVTGLKNRGVHTNSSLYVLRNTTAPAILVECGFVDHQSDATFVSTHTDAIGRAIAEGILGSTITSKKSRAASPKVASPKKEAAPSSVQTASLLRRGSRGSTVKVVQQNLIHAGYSVGSAGADGVFGVATEAAVRALQRDSGITVDGIVGLQTQIALSQALRGGLAVVPYPGHIIKRGSRGRDVERIQRALSLSVDGVFGPATKKAVKAYQRRHNLSVDGIVGPETWNTLF</sequence>
<evidence type="ECO:0000313" key="4">
    <source>
        <dbReference type="EMBL" id="QAA22032.1"/>
    </source>
</evidence>
<dbReference type="Gene3D" id="3.40.630.40">
    <property type="entry name" value="Zn-dependent exopeptidases"/>
    <property type="match status" value="1"/>
</dbReference>
<feature type="domain" description="MurNAc-LAA" evidence="3">
    <location>
        <begin position="113"/>
        <end position="221"/>
    </location>
</feature>
<name>A0ABX5Q5W3_9BACL</name>
<keyword evidence="5" id="KW-1185">Reference proteome</keyword>
<dbReference type="SMART" id="SM00646">
    <property type="entry name" value="Ami_3"/>
    <property type="match status" value="1"/>
</dbReference>
<protein>
    <recommendedName>
        <fullName evidence="3">MurNAc-LAA domain-containing protein</fullName>
    </recommendedName>
</protein>
<dbReference type="PANTHER" id="PTHR30404">
    <property type="entry name" value="N-ACETYLMURAMOYL-L-ALANINE AMIDASE"/>
    <property type="match status" value="1"/>
</dbReference>
<reference evidence="4 5" key="1">
    <citation type="submission" date="2018-01" db="EMBL/GenBank/DDBJ databases">
        <title>Complete genome sequencing of Sporolactobacillus terrae DLG3.</title>
        <authorList>
            <person name="Nam Y.-D."/>
            <person name="Kang J."/>
            <person name="Chung W.-H."/>
        </authorList>
    </citation>
    <scope>NUCLEOTIDE SEQUENCE [LARGE SCALE GENOMIC DNA]</scope>
    <source>
        <strain evidence="4 5">DLG3</strain>
    </source>
</reference>
<dbReference type="Pfam" id="PF01471">
    <property type="entry name" value="PG_binding_1"/>
    <property type="match status" value="2"/>
</dbReference>
<dbReference type="InterPro" id="IPR036365">
    <property type="entry name" value="PGBD-like_sf"/>
</dbReference>
<dbReference type="InterPro" id="IPR002508">
    <property type="entry name" value="MurNAc-LAA_cat"/>
</dbReference>
<evidence type="ECO:0000313" key="5">
    <source>
        <dbReference type="Proteomes" id="UP000285882"/>
    </source>
</evidence>
<dbReference type="InterPro" id="IPR002477">
    <property type="entry name" value="Peptidoglycan-bd-like"/>
</dbReference>
<keyword evidence="2" id="KW-1133">Transmembrane helix</keyword>
<keyword evidence="2" id="KW-0812">Transmembrane</keyword>
<keyword evidence="2" id="KW-0472">Membrane</keyword>
<feature type="region of interest" description="Disordered" evidence="1">
    <location>
        <begin position="231"/>
        <end position="250"/>
    </location>
</feature>
<dbReference type="InterPro" id="IPR050695">
    <property type="entry name" value="N-acetylmuramoyl_amidase_3"/>
</dbReference>